<protein>
    <submittedName>
        <fullName evidence="10">ATP-binding cassette domain-containing protein</fullName>
    </submittedName>
</protein>
<proteinExistence type="inferred from homology"/>
<dbReference type="GO" id="GO:0005886">
    <property type="term" value="C:plasma membrane"/>
    <property type="evidence" value="ECO:0007669"/>
    <property type="project" value="UniProtKB-SubCell"/>
</dbReference>
<dbReference type="GO" id="GO:1900753">
    <property type="term" value="P:doxorubicin transport"/>
    <property type="evidence" value="ECO:0007669"/>
    <property type="project" value="InterPro"/>
</dbReference>
<dbReference type="Pfam" id="PF00005">
    <property type="entry name" value="ABC_tran"/>
    <property type="match status" value="1"/>
</dbReference>
<dbReference type="GO" id="GO:0016887">
    <property type="term" value="F:ATP hydrolysis activity"/>
    <property type="evidence" value="ECO:0007669"/>
    <property type="project" value="InterPro"/>
</dbReference>
<accession>A0A841TT09</accession>
<dbReference type="GO" id="GO:0043215">
    <property type="term" value="P:daunorubicin transport"/>
    <property type="evidence" value="ECO:0007669"/>
    <property type="project" value="InterPro"/>
</dbReference>
<evidence type="ECO:0000256" key="6">
    <source>
        <dbReference type="ARBA" id="ARBA00022967"/>
    </source>
</evidence>
<evidence type="ECO:0000259" key="9">
    <source>
        <dbReference type="PROSITE" id="PS50893"/>
    </source>
</evidence>
<dbReference type="PROSITE" id="PS50893">
    <property type="entry name" value="ABC_TRANSPORTER_2"/>
    <property type="match status" value="1"/>
</dbReference>
<dbReference type="InterPro" id="IPR025302">
    <property type="entry name" value="DrrA1/2-like_C"/>
</dbReference>
<dbReference type="Proteomes" id="UP000553776">
    <property type="component" value="Unassembled WGS sequence"/>
</dbReference>
<dbReference type="PANTHER" id="PTHR42711:SF19">
    <property type="entry name" value="DOXORUBICIN RESISTANCE ATP-BINDING PROTEIN DRRA"/>
    <property type="match status" value="1"/>
</dbReference>
<keyword evidence="3" id="KW-1003">Cell membrane</keyword>
<evidence type="ECO:0000256" key="3">
    <source>
        <dbReference type="ARBA" id="ARBA00022475"/>
    </source>
</evidence>
<keyword evidence="7" id="KW-0472">Membrane</keyword>
<evidence type="ECO:0000256" key="8">
    <source>
        <dbReference type="ARBA" id="ARBA00049985"/>
    </source>
</evidence>
<evidence type="ECO:0000313" key="11">
    <source>
        <dbReference type="Proteomes" id="UP000553776"/>
    </source>
</evidence>
<keyword evidence="6" id="KW-1278">Translocase</keyword>
<dbReference type="PANTHER" id="PTHR42711">
    <property type="entry name" value="ABC TRANSPORTER ATP-BINDING PROTEIN"/>
    <property type="match status" value="1"/>
</dbReference>
<dbReference type="EMBL" id="JACJVR010000003">
    <property type="protein sequence ID" value="MBB6689992.1"/>
    <property type="molecule type" value="Genomic_DNA"/>
</dbReference>
<dbReference type="GO" id="GO:0005524">
    <property type="term" value="F:ATP binding"/>
    <property type="evidence" value="ECO:0007669"/>
    <property type="project" value="UniProtKB-KW"/>
</dbReference>
<comment type="caution">
    <text evidence="10">The sequence shown here is derived from an EMBL/GenBank/DDBJ whole genome shotgun (WGS) entry which is preliminary data.</text>
</comment>
<keyword evidence="11" id="KW-1185">Reference proteome</keyword>
<evidence type="ECO:0000256" key="1">
    <source>
        <dbReference type="ARBA" id="ARBA00004413"/>
    </source>
</evidence>
<keyword evidence="4" id="KW-0547">Nucleotide-binding</keyword>
<comment type="subcellular location">
    <subcellularLocation>
        <location evidence="1">Cell membrane</location>
        <topology evidence="1">Peripheral membrane protein</topology>
        <orientation evidence="1">Cytoplasmic side</orientation>
    </subcellularLocation>
</comment>
<dbReference type="InterPro" id="IPR003593">
    <property type="entry name" value="AAA+_ATPase"/>
</dbReference>
<gene>
    <name evidence="10" type="ORF">H7B90_01115</name>
</gene>
<dbReference type="NCBIfam" id="TIGR01188">
    <property type="entry name" value="drrA"/>
    <property type="match status" value="1"/>
</dbReference>
<dbReference type="AlphaFoldDB" id="A0A841TT09"/>
<dbReference type="SUPFAM" id="SSF52540">
    <property type="entry name" value="P-loop containing nucleoside triphosphate hydrolases"/>
    <property type="match status" value="1"/>
</dbReference>
<evidence type="ECO:0000256" key="4">
    <source>
        <dbReference type="ARBA" id="ARBA00022741"/>
    </source>
</evidence>
<evidence type="ECO:0000256" key="5">
    <source>
        <dbReference type="ARBA" id="ARBA00022840"/>
    </source>
</evidence>
<dbReference type="InterPro" id="IPR005894">
    <property type="entry name" value="DrrA"/>
</dbReference>
<dbReference type="Pfam" id="PF13732">
    <property type="entry name" value="DrrA1-3_C"/>
    <property type="match status" value="1"/>
</dbReference>
<comment type="similarity">
    <text evidence="8">Belongs to the ABC transporter superfamily. Drug exporter-1 (DrugE1) (TC 3.A.1.105) family.</text>
</comment>
<dbReference type="InterPro" id="IPR017871">
    <property type="entry name" value="ABC_transporter-like_CS"/>
</dbReference>
<dbReference type="PROSITE" id="PS00211">
    <property type="entry name" value="ABC_TRANSPORTER_1"/>
    <property type="match status" value="1"/>
</dbReference>
<dbReference type="RefSeq" id="WP_185134029.1">
    <property type="nucleotide sequence ID" value="NZ_BORM01000020.1"/>
</dbReference>
<organism evidence="10 11">
    <name type="scientific">Cohnella xylanilytica</name>
    <dbReference type="NCBI Taxonomy" id="557555"/>
    <lineage>
        <taxon>Bacteria</taxon>
        <taxon>Bacillati</taxon>
        <taxon>Bacillota</taxon>
        <taxon>Bacilli</taxon>
        <taxon>Bacillales</taxon>
        <taxon>Paenibacillaceae</taxon>
        <taxon>Cohnella</taxon>
    </lineage>
</organism>
<keyword evidence="2" id="KW-0813">Transport</keyword>
<sequence>MPYAIEATGLRKSFKGHCAVDGLNLRVERGELFALLGPNGAGKTTTVNLLSTLLKPDGGTALVAGYDAAKNADEVRRRISVTGQFAALDEGLSGLQNVVLMARLQGYAAREARDIAERLVHAFGLAEAKDRAVQRYSGGMRRRLDIAAGIVSRPEVLFLDEPTTGLDPESRFGIWESIRSLLKRGTTVLLTTQYLEEADRLADRVAVMNGGKIVAEGTPSALKASIGGKTLQIRLENPSDRERVRRLLADHLKLAAHPGDDPHGVRIPVPDAGLAGQAIHLLSSHNVALNDFGLGEPSLDEVFLSLTASRRSEEAFA</sequence>
<dbReference type="InterPro" id="IPR027417">
    <property type="entry name" value="P-loop_NTPase"/>
</dbReference>
<reference evidence="10 11" key="1">
    <citation type="submission" date="2020-08" db="EMBL/GenBank/DDBJ databases">
        <title>Cohnella phylogeny.</title>
        <authorList>
            <person name="Dunlap C."/>
        </authorList>
    </citation>
    <scope>NUCLEOTIDE SEQUENCE [LARGE SCALE GENOMIC DNA]</scope>
    <source>
        <strain evidence="10 11">DSM 25239</strain>
    </source>
</reference>
<evidence type="ECO:0000256" key="7">
    <source>
        <dbReference type="ARBA" id="ARBA00023136"/>
    </source>
</evidence>
<dbReference type="InterPro" id="IPR003439">
    <property type="entry name" value="ABC_transporter-like_ATP-bd"/>
</dbReference>
<dbReference type="SMART" id="SM00382">
    <property type="entry name" value="AAA"/>
    <property type="match status" value="1"/>
</dbReference>
<evidence type="ECO:0000313" key="10">
    <source>
        <dbReference type="EMBL" id="MBB6689992.1"/>
    </source>
</evidence>
<dbReference type="FunFam" id="3.40.50.300:FF:000589">
    <property type="entry name" value="ABC transporter, ATP-binding subunit"/>
    <property type="match status" value="1"/>
</dbReference>
<name>A0A841TT09_9BACL</name>
<dbReference type="InterPro" id="IPR050763">
    <property type="entry name" value="ABC_transporter_ATP-binding"/>
</dbReference>
<evidence type="ECO:0000256" key="2">
    <source>
        <dbReference type="ARBA" id="ARBA00022448"/>
    </source>
</evidence>
<feature type="domain" description="ABC transporter" evidence="9">
    <location>
        <begin position="5"/>
        <end position="235"/>
    </location>
</feature>
<dbReference type="Gene3D" id="3.40.50.300">
    <property type="entry name" value="P-loop containing nucleotide triphosphate hydrolases"/>
    <property type="match status" value="1"/>
</dbReference>
<keyword evidence="5 10" id="KW-0067">ATP-binding</keyword>